<dbReference type="GO" id="GO:0004190">
    <property type="term" value="F:aspartic-type endopeptidase activity"/>
    <property type="evidence" value="ECO:0007669"/>
    <property type="project" value="UniProtKB-KW"/>
</dbReference>
<dbReference type="InterPro" id="IPR036157">
    <property type="entry name" value="dUTPase-like_sf"/>
</dbReference>
<dbReference type="Pfam" id="PF00692">
    <property type="entry name" value="dUTPase"/>
    <property type="match status" value="1"/>
</dbReference>
<dbReference type="EMBL" id="VXAB01012533">
    <property type="protein sequence ID" value="NXJ14991.1"/>
    <property type="molecule type" value="Genomic_DNA"/>
</dbReference>
<keyword evidence="1" id="KW-0645">Protease</keyword>
<organism evidence="6 7">
    <name type="scientific">Odontophorus gujanensis</name>
    <name type="common">marbled wood quail</name>
    <dbReference type="NCBI Taxonomy" id="886794"/>
    <lineage>
        <taxon>Eukaryota</taxon>
        <taxon>Metazoa</taxon>
        <taxon>Chordata</taxon>
        <taxon>Craniata</taxon>
        <taxon>Vertebrata</taxon>
        <taxon>Euteleostomi</taxon>
        <taxon>Archelosauria</taxon>
        <taxon>Archosauria</taxon>
        <taxon>Dinosauria</taxon>
        <taxon>Saurischia</taxon>
        <taxon>Theropoda</taxon>
        <taxon>Coelurosauria</taxon>
        <taxon>Aves</taxon>
        <taxon>Neognathae</taxon>
        <taxon>Galloanserae</taxon>
        <taxon>Galliformes</taxon>
        <taxon>Odontophoridae</taxon>
        <taxon>Odontophorus</taxon>
    </lineage>
</organism>
<feature type="non-terminal residue" evidence="6">
    <location>
        <position position="277"/>
    </location>
</feature>
<feature type="region of interest" description="Disordered" evidence="4">
    <location>
        <begin position="1"/>
        <end position="46"/>
    </location>
</feature>
<dbReference type="Pfam" id="PF00077">
    <property type="entry name" value="RVP"/>
    <property type="match status" value="1"/>
</dbReference>
<dbReference type="Gene3D" id="2.70.40.10">
    <property type="match status" value="1"/>
</dbReference>
<dbReference type="SUPFAM" id="SSF51283">
    <property type="entry name" value="dUTPase-like"/>
    <property type="match status" value="1"/>
</dbReference>
<keyword evidence="2" id="KW-0064">Aspartyl protease</keyword>
<dbReference type="InterPro" id="IPR021109">
    <property type="entry name" value="Peptidase_aspartic_dom_sf"/>
</dbReference>
<name>A0A7K9Z5L1_9GALL</name>
<gene>
    <name evidence="6" type="primary">Ervk9</name>
    <name evidence="6" type="ORF">ODOGUJ_R13033</name>
</gene>
<dbReference type="InterPro" id="IPR029054">
    <property type="entry name" value="dUTPase-like"/>
</dbReference>
<dbReference type="Proteomes" id="UP000522663">
    <property type="component" value="Unassembled WGS sequence"/>
</dbReference>
<dbReference type="OrthoDB" id="9900537at2759"/>
<comment type="caution">
    <text evidence="6">The sequence shown here is derived from an EMBL/GenBank/DDBJ whole genome shotgun (WGS) entry which is preliminary data.</text>
</comment>
<dbReference type="PANTHER" id="PTHR19422:SF123">
    <property type="entry name" value="RT1 CLASS I, LOCUS CE15"/>
    <property type="match status" value="1"/>
</dbReference>
<dbReference type="InterPro" id="IPR001995">
    <property type="entry name" value="Peptidase_A2_cat"/>
</dbReference>
<protein>
    <submittedName>
        <fullName evidence="6">POK9 protein</fullName>
    </submittedName>
</protein>
<evidence type="ECO:0000256" key="1">
    <source>
        <dbReference type="ARBA" id="ARBA00022670"/>
    </source>
</evidence>
<keyword evidence="3" id="KW-0378">Hydrolase</keyword>
<feature type="non-terminal residue" evidence="6">
    <location>
        <position position="1"/>
    </location>
</feature>
<dbReference type="PROSITE" id="PS50175">
    <property type="entry name" value="ASP_PROT_RETROV"/>
    <property type="match status" value="1"/>
</dbReference>
<sequence>ESSSAAVGKLAEQREERRPRDDTNGRRHKNAALRPGPQFGSSLQPATRGSLSLDLASAVDITLTSTKPVRVSAGTFAPVLVNGRPVGGLILGQSLATLLGLFVLPGVIDADYKGEIMVMVHTLAPPLTLPAGQRFAQFIPLVQHTEKIPPREDRERDDTGFGSCGGLVLLSLDLSKRPKQVVVITYKGEQLSCHALLDTGVDASIINSNCYPSHWPLFEAVATVSGVGGVSLAKRTPMMTIYIDEKQMTAVFSVITLPQGVECLIGRDILSQLGMRL</sequence>
<evidence type="ECO:0000313" key="7">
    <source>
        <dbReference type="Proteomes" id="UP000522663"/>
    </source>
</evidence>
<keyword evidence="7" id="KW-1185">Reference proteome</keyword>
<dbReference type="Gene3D" id="2.40.70.10">
    <property type="entry name" value="Acid Proteases"/>
    <property type="match status" value="1"/>
</dbReference>
<dbReference type="PROSITE" id="PS00141">
    <property type="entry name" value="ASP_PROTEASE"/>
    <property type="match status" value="1"/>
</dbReference>
<feature type="domain" description="Peptidase A2" evidence="5">
    <location>
        <begin position="193"/>
        <end position="269"/>
    </location>
</feature>
<evidence type="ECO:0000256" key="2">
    <source>
        <dbReference type="ARBA" id="ARBA00022750"/>
    </source>
</evidence>
<dbReference type="AlphaFoldDB" id="A0A7K9Z5L1"/>
<evidence type="ECO:0000256" key="4">
    <source>
        <dbReference type="SAM" id="MobiDB-lite"/>
    </source>
</evidence>
<accession>A0A7K9Z5L1</accession>
<dbReference type="InterPro" id="IPR051592">
    <property type="entry name" value="HERV-K_Pro_peptidase_A2"/>
</dbReference>
<dbReference type="PANTHER" id="PTHR19422">
    <property type="entry name" value="GAG RETROVIRAL POLYPROTEIN"/>
    <property type="match status" value="1"/>
</dbReference>
<evidence type="ECO:0000259" key="5">
    <source>
        <dbReference type="PROSITE" id="PS50175"/>
    </source>
</evidence>
<dbReference type="InterPro" id="IPR001969">
    <property type="entry name" value="Aspartic_peptidase_AS"/>
</dbReference>
<feature type="compositionally biased region" description="Basic and acidic residues" evidence="4">
    <location>
        <begin position="11"/>
        <end position="25"/>
    </location>
</feature>
<dbReference type="GO" id="GO:0006508">
    <property type="term" value="P:proteolysis"/>
    <property type="evidence" value="ECO:0007669"/>
    <property type="project" value="UniProtKB-KW"/>
</dbReference>
<dbReference type="SUPFAM" id="SSF50630">
    <property type="entry name" value="Acid proteases"/>
    <property type="match status" value="1"/>
</dbReference>
<evidence type="ECO:0000313" key="6">
    <source>
        <dbReference type="EMBL" id="NXJ14991.1"/>
    </source>
</evidence>
<dbReference type="InterPro" id="IPR018061">
    <property type="entry name" value="Retropepsins"/>
</dbReference>
<evidence type="ECO:0000256" key="3">
    <source>
        <dbReference type="ARBA" id="ARBA00022801"/>
    </source>
</evidence>
<proteinExistence type="predicted"/>
<reference evidence="6 7" key="1">
    <citation type="submission" date="2019-09" db="EMBL/GenBank/DDBJ databases">
        <title>Bird 10,000 Genomes (B10K) Project - Family phase.</title>
        <authorList>
            <person name="Zhang G."/>
        </authorList>
    </citation>
    <scope>NUCLEOTIDE SEQUENCE [LARGE SCALE GENOMIC DNA]</scope>
    <source>
        <strain evidence="6">B10K-DU-001-53</strain>
        <tissue evidence="6">Muscle</tissue>
    </source>
</reference>